<sequence length="117" mass="13088">MTPPGAANLAGRIRGLYRKWERGSESLFFPGLGDRARGFEKTVVIIYRRQADANQPAKQKECSDKKSRGNLNVFKEGDLVLLDTKNLSLKVVSSVESNKLKHQTLCGPGQTWRGVYH</sequence>
<dbReference type="EMBL" id="NCKW01002236">
    <property type="protein sequence ID" value="POM77953.1"/>
    <property type="molecule type" value="Genomic_DNA"/>
</dbReference>
<evidence type="ECO:0000313" key="2">
    <source>
        <dbReference type="Proteomes" id="UP000237271"/>
    </source>
</evidence>
<accession>A0A2P4YJI3</accession>
<dbReference type="AlphaFoldDB" id="A0A2P4YJI3"/>
<dbReference type="Proteomes" id="UP000237271">
    <property type="component" value="Unassembled WGS sequence"/>
</dbReference>
<proteinExistence type="predicted"/>
<evidence type="ECO:0000313" key="1">
    <source>
        <dbReference type="EMBL" id="POM77953.1"/>
    </source>
</evidence>
<gene>
    <name evidence="1" type="ORF">PHPALM_4587</name>
</gene>
<name>A0A2P4YJI3_9STRA</name>
<keyword evidence="2" id="KW-1185">Reference proteome</keyword>
<comment type="caution">
    <text evidence="1">The sequence shown here is derived from an EMBL/GenBank/DDBJ whole genome shotgun (WGS) entry which is preliminary data.</text>
</comment>
<organism evidence="1 2">
    <name type="scientific">Phytophthora palmivora</name>
    <dbReference type="NCBI Taxonomy" id="4796"/>
    <lineage>
        <taxon>Eukaryota</taxon>
        <taxon>Sar</taxon>
        <taxon>Stramenopiles</taxon>
        <taxon>Oomycota</taxon>
        <taxon>Peronosporomycetes</taxon>
        <taxon>Peronosporales</taxon>
        <taxon>Peronosporaceae</taxon>
        <taxon>Phytophthora</taxon>
    </lineage>
</organism>
<protein>
    <submittedName>
        <fullName evidence="1">Pol protein</fullName>
    </submittedName>
</protein>
<reference evidence="1 2" key="1">
    <citation type="journal article" date="2017" name="Genome Biol. Evol.">
        <title>Phytophthora megakarya and P. palmivora, closely related causal agents of cacao black pod rot, underwent increases in genome sizes and gene numbers by different mechanisms.</title>
        <authorList>
            <person name="Ali S.S."/>
            <person name="Shao J."/>
            <person name="Lary D.J."/>
            <person name="Kronmiller B."/>
            <person name="Shen D."/>
            <person name="Strem M.D."/>
            <person name="Amoako-Attah I."/>
            <person name="Akrofi A.Y."/>
            <person name="Begoude B.A."/>
            <person name="Ten Hoopen G.M."/>
            <person name="Coulibaly K."/>
            <person name="Kebe B.I."/>
            <person name="Melnick R.L."/>
            <person name="Guiltinan M.J."/>
            <person name="Tyler B.M."/>
            <person name="Meinhardt L.W."/>
            <person name="Bailey B.A."/>
        </authorList>
    </citation>
    <scope>NUCLEOTIDE SEQUENCE [LARGE SCALE GENOMIC DNA]</scope>
    <source>
        <strain evidence="2">sbr112.9</strain>
    </source>
</reference>